<dbReference type="GO" id="GO:0016787">
    <property type="term" value="F:hydrolase activity"/>
    <property type="evidence" value="ECO:0007669"/>
    <property type="project" value="UniProtKB-KW"/>
</dbReference>
<evidence type="ECO:0000256" key="1">
    <source>
        <dbReference type="ARBA" id="ARBA00003534"/>
    </source>
</evidence>
<name>A0ABD3EAF7_9LAMI</name>
<evidence type="ECO:0000313" key="7">
    <source>
        <dbReference type="EMBL" id="KAL3651433.1"/>
    </source>
</evidence>
<dbReference type="GO" id="GO:0071555">
    <property type="term" value="P:cell wall organization"/>
    <property type="evidence" value="ECO:0007669"/>
    <property type="project" value="UniProtKB-KW"/>
</dbReference>
<dbReference type="PANTHER" id="PTHR21562:SF5">
    <property type="entry name" value="PECTIN ACETYLESTERASE 12"/>
    <property type="match status" value="1"/>
</dbReference>
<comment type="subcellular location">
    <subcellularLocation>
        <location evidence="2 6">Secreted</location>
        <location evidence="2 6">Cell wall</location>
    </subcellularLocation>
</comment>
<dbReference type="EC" id="3.1.1.-" evidence="6"/>
<comment type="similarity">
    <text evidence="3 6">Belongs to the pectinacetylesterase family.</text>
</comment>
<dbReference type="EMBL" id="JAVIJP010000006">
    <property type="protein sequence ID" value="KAL3651433.1"/>
    <property type="molecule type" value="Genomic_DNA"/>
</dbReference>
<keyword evidence="4 6" id="KW-0134">Cell wall</keyword>
<dbReference type="Pfam" id="PF03283">
    <property type="entry name" value="PAE"/>
    <property type="match status" value="1"/>
</dbReference>
<reference evidence="8" key="1">
    <citation type="journal article" date="2024" name="IScience">
        <title>Strigolactones Initiate the Formation of Haustorium-like Structures in Castilleja.</title>
        <authorList>
            <person name="Buerger M."/>
            <person name="Peterson D."/>
            <person name="Chory J."/>
        </authorList>
    </citation>
    <scope>NUCLEOTIDE SEQUENCE [LARGE SCALE GENOMIC DNA]</scope>
</reference>
<keyword evidence="8" id="KW-1185">Reference proteome</keyword>
<proteinExistence type="inferred from homology"/>
<evidence type="ECO:0000256" key="2">
    <source>
        <dbReference type="ARBA" id="ARBA00004191"/>
    </source>
</evidence>
<evidence type="ECO:0000256" key="4">
    <source>
        <dbReference type="ARBA" id="ARBA00022512"/>
    </source>
</evidence>
<dbReference type="AlphaFoldDB" id="A0ABD3EAF7"/>
<comment type="function">
    <text evidence="1 6">Hydrolyzes acetyl esters in homogalacturonan regions of pectin. In type I primary cell wall, galacturonic acid residues of pectin can be acetylated at the O-2 and O-3 positions. Decreasing the degree of acetylation of pectin gels in vitro alters their physical properties.</text>
</comment>
<gene>
    <name evidence="7" type="primary">PAE2_1</name>
    <name evidence="7" type="ORF">CASFOL_004435</name>
</gene>
<keyword evidence="5 6" id="KW-0961">Cell wall biogenesis/degradation</keyword>
<protein>
    <recommendedName>
        <fullName evidence="6">Pectin acetylesterase</fullName>
        <ecNumber evidence="6">3.1.1.-</ecNumber>
    </recommendedName>
</protein>
<feature type="chain" id="PRO_5044532528" description="Pectin acetylesterase" evidence="6">
    <location>
        <begin position="19"/>
        <end position="395"/>
    </location>
</feature>
<evidence type="ECO:0000313" key="8">
    <source>
        <dbReference type="Proteomes" id="UP001632038"/>
    </source>
</evidence>
<keyword evidence="6 7" id="KW-0378">Hydrolase</keyword>
<sequence length="395" mass="44343">MRMLVGFLIWVFVLFVSSELSVESFELEELLDENKNAAVPVNVLMVNLTLIRNSPVKRAVCMDGTLPGYHLDRGFGDGKNNWLIQIEGGGWCTTIKSCVFRKKTRLGSSKFFQKSISFIGILSNNPEYNPDFYNWNRVKLRYCDGGSFAGDSKNKVKKLQFRGQRIWKAAMIELMSKGMKYASQTLLSGCSAGGLASILHCDEFQSLFPATTKVKCLSDAGLFLDAVDVSGKRTMKALFNNVVHLQGIPRDRTTSCLIGDRTSCFFPQNLIANIKTPLFILNAAFDSWQIQDSLAPKSADRNNKWLDCKKNNVKCSKPQMDFLNDFRSQMVKATRRFAGKAKNGLFINSCFAHGQSERQDTWHAIGSPTINGNKLRMLLEIGISIEQIIRRLSVV</sequence>
<feature type="signal peptide" evidence="6">
    <location>
        <begin position="1"/>
        <end position="18"/>
    </location>
</feature>
<organism evidence="7 8">
    <name type="scientific">Castilleja foliolosa</name>
    <dbReference type="NCBI Taxonomy" id="1961234"/>
    <lineage>
        <taxon>Eukaryota</taxon>
        <taxon>Viridiplantae</taxon>
        <taxon>Streptophyta</taxon>
        <taxon>Embryophyta</taxon>
        <taxon>Tracheophyta</taxon>
        <taxon>Spermatophyta</taxon>
        <taxon>Magnoliopsida</taxon>
        <taxon>eudicotyledons</taxon>
        <taxon>Gunneridae</taxon>
        <taxon>Pentapetalae</taxon>
        <taxon>asterids</taxon>
        <taxon>lamiids</taxon>
        <taxon>Lamiales</taxon>
        <taxon>Orobanchaceae</taxon>
        <taxon>Pedicularideae</taxon>
        <taxon>Castillejinae</taxon>
        <taxon>Castilleja</taxon>
    </lineage>
</organism>
<comment type="caution">
    <text evidence="7">The sequence shown here is derived from an EMBL/GenBank/DDBJ whole genome shotgun (WGS) entry which is preliminary data.</text>
</comment>
<dbReference type="Proteomes" id="UP001632038">
    <property type="component" value="Unassembled WGS sequence"/>
</dbReference>
<keyword evidence="6" id="KW-0964">Secreted</keyword>
<evidence type="ECO:0000256" key="3">
    <source>
        <dbReference type="ARBA" id="ARBA00005784"/>
    </source>
</evidence>
<dbReference type="PANTHER" id="PTHR21562">
    <property type="entry name" value="NOTUM-RELATED"/>
    <property type="match status" value="1"/>
</dbReference>
<dbReference type="InterPro" id="IPR004963">
    <property type="entry name" value="PAE/NOTUM"/>
</dbReference>
<evidence type="ECO:0000256" key="5">
    <source>
        <dbReference type="ARBA" id="ARBA00023316"/>
    </source>
</evidence>
<keyword evidence="6" id="KW-0732">Signal</keyword>
<accession>A0ABD3EAF7</accession>
<evidence type="ECO:0000256" key="6">
    <source>
        <dbReference type="RuleBase" id="RU363114"/>
    </source>
</evidence>